<dbReference type="EMBL" id="CAKOFQ010007653">
    <property type="protein sequence ID" value="CAH2005705.1"/>
    <property type="molecule type" value="Genomic_DNA"/>
</dbReference>
<keyword evidence="7" id="KW-1185">Reference proteome</keyword>
<sequence>MAEMNGNFCVKCEEKKVIQTEKMLKCNGNCNKGLHYTCSSYNTSELQFLESNKNNIKWFCDGCSQSNTTVRVSQ</sequence>
<dbReference type="InterPro" id="IPR019786">
    <property type="entry name" value="Zinc_finger_PHD-type_CS"/>
</dbReference>
<evidence type="ECO:0000256" key="1">
    <source>
        <dbReference type="ARBA" id="ARBA00022723"/>
    </source>
</evidence>
<evidence type="ECO:0000313" key="7">
    <source>
        <dbReference type="Proteomes" id="UP001152888"/>
    </source>
</evidence>
<evidence type="ECO:0000313" key="6">
    <source>
        <dbReference type="EMBL" id="CAH2005705.1"/>
    </source>
</evidence>
<keyword evidence="1" id="KW-0479">Metal-binding</keyword>
<accession>A0A9P0M1E5</accession>
<dbReference type="InterPro" id="IPR011011">
    <property type="entry name" value="Znf_FYVE_PHD"/>
</dbReference>
<dbReference type="InterPro" id="IPR019787">
    <property type="entry name" value="Znf_PHD-finger"/>
</dbReference>
<gene>
    <name evidence="6" type="ORF">ACAOBT_LOCUS28690</name>
</gene>
<name>A0A9P0M1E5_ACAOB</name>
<dbReference type="InterPro" id="IPR013083">
    <property type="entry name" value="Znf_RING/FYVE/PHD"/>
</dbReference>
<evidence type="ECO:0000256" key="3">
    <source>
        <dbReference type="ARBA" id="ARBA00022833"/>
    </source>
</evidence>
<reference evidence="6" key="1">
    <citation type="submission" date="2022-03" db="EMBL/GenBank/DDBJ databases">
        <authorList>
            <person name="Sayadi A."/>
        </authorList>
    </citation>
    <scope>NUCLEOTIDE SEQUENCE</scope>
</reference>
<dbReference type="Proteomes" id="UP001152888">
    <property type="component" value="Unassembled WGS sequence"/>
</dbReference>
<dbReference type="OrthoDB" id="6652862at2759"/>
<dbReference type="AlphaFoldDB" id="A0A9P0M1E5"/>
<keyword evidence="2 4" id="KW-0863">Zinc-finger</keyword>
<dbReference type="GO" id="GO:0008270">
    <property type="term" value="F:zinc ion binding"/>
    <property type="evidence" value="ECO:0007669"/>
    <property type="project" value="UniProtKB-KW"/>
</dbReference>
<keyword evidence="3" id="KW-0862">Zinc</keyword>
<evidence type="ECO:0000256" key="4">
    <source>
        <dbReference type="PROSITE-ProRule" id="PRU00146"/>
    </source>
</evidence>
<feature type="domain" description="PHD-type" evidence="5">
    <location>
        <begin position="6"/>
        <end position="66"/>
    </location>
</feature>
<evidence type="ECO:0000256" key="2">
    <source>
        <dbReference type="ARBA" id="ARBA00022771"/>
    </source>
</evidence>
<dbReference type="PROSITE" id="PS50016">
    <property type="entry name" value="ZF_PHD_2"/>
    <property type="match status" value="1"/>
</dbReference>
<dbReference type="PROSITE" id="PS01359">
    <property type="entry name" value="ZF_PHD_1"/>
    <property type="match status" value="1"/>
</dbReference>
<protein>
    <recommendedName>
        <fullName evidence="5">PHD-type domain-containing protein</fullName>
    </recommendedName>
</protein>
<evidence type="ECO:0000259" key="5">
    <source>
        <dbReference type="PROSITE" id="PS50016"/>
    </source>
</evidence>
<proteinExistence type="predicted"/>
<dbReference type="Gene3D" id="3.30.40.10">
    <property type="entry name" value="Zinc/RING finger domain, C3HC4 (zinc finger)"/>
    <property type="match status" value="1"/>
</dbReference>
<dbReference type="SUPFAM" id="SSF57903">
    <property type="entry name" value="FYVE/PHD zinc finger"/>
    <property type="match status" value="1"/>
</dbReference>
<organism evidence="6 7">
    <name type="scientific">Acanthoscelides obtectus</name>
    <name type="common">Bean weevil</name>
    <name type="synonym">Bruchus obtectus</name>
    <dbReference type="NCBI Taxonomy" id="200917"/>
    <lineage>
        <taxon>Eukaryota</taxon>
        <taxon>Metazoa</taxon>
        <taxon>Ecdysozoa</taxon>
        <taxon>Arthropoda</taxon>
        <taxon>Hexapoda</taxon>
        <taxon>Insecta</taxon>
        <taxon>Pterygota</taxon>
        <taxon>Neoptera</taxon>
        <taxon>Endopterygota</taxon>
        <taxon>Coleoptera</taxon>
        <taxon>Polyphaga</taxon>
        <taxon>Cucujiformia</taxon>
        <taxon>Chrysomeloidea</taxon>
        <taxon>Chrysomelidae</taxon>
        <taxon>Bruchinae</taxon>
        <taxon>Bruchini</taxon>
        <taxon>Acanthoscelides</taxon>
    </lineage>
</organism>
<comment type="caution">
    <text evidence="6">The sequence shown here is derived from an EMBL/GenBank/DDBJ whole genome shotgun (WGS) entry which is preliminary data.</text>
</comment>